<dbReference type="RefSeq" id="WP_198110822.1">
    <property type="nucleotide sequence ID" value="NZ_JAEDAK010000005.1"/>
</dbReference>
<name>A0A931NDW4_9BURK</name>
<organism evidence="1 2">
    <name type="scientific">Inhella proteolytica</name>
    <dbReference type="NCBI Taxonomy" id="2795029"/>
    <lineage>
        <taxon>Bacteria</taxon>
        <taxon>Pseudomonadati</taxon>
        <taxon>Pseudomonadota</taxon>
        <taxon>Betaproteobacteria</taxon>
        <taxon>Burkholderiales</taxon>
        <taxon>Sphaerotilaceae</taxon>
        <taxon>Inhella</taxon>
    </lineage>
</organism>
<dbReference type="AlphaFoldDB" id="A0A931NDW4"/>
<reference evidence="1" key="1">
    <citation type="submission" date="2020-12" db="EMBL/GenBank/DDBJ databases">
        <title>The genome sequence of Inhella sp. 1Y17.</title>
        <authorList>
            <person name="Liu Y."/>
        </authorList>
    </citation>
    <scope>NUCLEOTIDE SEQUENCE</scope>
    <source>
        <strain evidence="1">1Y17</strain>
    </source>
</reference>
<sequence length="206" mass="22557">MPTQSHKPPRGTALLACVLVCLGLSLLGLPEAARAQNPYDPAVRQAAQRQALSALAGFEGEWRGSARTLLPNGQWLELTQTERFGPMLDGTLRVVEGRGYDAEGKLRFNAFGTISWRPQTQSYGFYSYAMGFEGDHPFELKPDGFVWSTAAGPNARLRYTATLKDGVWTEIGERIAEGQEPRKVYEMTVRRIGPSSWPAGGAVGPQ</sequence>
<proteinExistence type="predicted"/>
<gene>
    <name evidence="1" type="ORF">I7X39_09050</name>
</gene>
<accession>A0A931NDW4</accession>
<protein>
    <submittedName>
        <fullName evidence="1">DUF1579 domain-containing protein</fullName>
    </submittedName>
</protein>
<dbReference type="EMBL" id="JAEDAK010000005">
    <property type="protein sequence ID" value="MBH9577052.1"/>
    <property type="molecule type" value="Genomic_DNA"/>
</dbReference>
<keyword evidence="2" id="KW-1185">Reference proteome</keyword>
<evidence type="ECO:0000313" key="1">
    <source>
        <dbReference type="EMBL" id="MBH9577052.1"/>
    </source>
</evidence>
<comment type="caution">
    <text evidence="1">The sequence shown here is derived from an EMBL/GenBank/DDBJ whole genome shotgun (WGS) entry which is preliminary data.</text>
</comment>
<dbReference type="Proteomes" id="UP000613266">
    <property type="component" value="Unassembled WGS sequence"/>
</dbReference>
<evidence type="ECO:0000313" key="2">
    <source>
        <dbReference type="Proteomes" id="UP000613266"/>
    </source>
</evidence>